<sequence>MRKKKIIVGNRFYNKYKTLDTALNAIDNQGIIVLPSGTFSCSEFNINTKKITIRGQDNTVIQLVEGASIRLDDFSELVIENLKIVQTGTVPLLDCYNNSQLKINNCQLEGAAMMNHHTGQFAPVISLHKSTCQIKQTTFNSQINDGILVDQSNLSVIKSNLLNTERYSINGYDSEINVMDSDIRSVYLSRSKFVGNSNNFKQSISSLFALKAENNSQVDLELTTLENCYNGFYLGKNTTLTSKQLASATIHEHFLFIGKNAVASLVNGTVKKQLDENFYNSSTKPFIDVQGGQLSIDNYEFLSINAELLTAKNADITLNNISAVCDAHSLILDNTVAKLCKVHTDANIISDNSKIACHSCKIISDTTPYSFILHNSSVYNVFKNEEHLEPSAIYSVNSDTHFNHPVKIYNENNKIQIDRLLYGNQFEKLHDYTDSKKLPFDFSIDVI</sequence>
<accession>A0AAF0I7C5</accession>
<dbReference type="RefSeq" id="WP_275470032.1">
    <property type="nucleotide sequence ID" value="NZ_CP110232.1"/>
</dbReference>
<dbReference type="SUPFAM" id="SSF51126">
    <property type="entry name" value="Pectin lyase-like"/>
    <property type="match status" value="1"/>
</dbReference>
<evidence type="ECO:0000313" key="1">
    <source>
        <dbReference type="EMBL" id="WEG74233.1"/>
    </source>
</evidence>
<gene>
    <name evidence="1" type="ORF">OL234_04875</name>
</gene>
<evidence type="ECO:0000313" key="2">
    <source>
        <dbReference type="Proteomes" id="UP001179647"/>
    </source>
</evidence>
<reference evidence="1" key="1">
    <citation type="submission" date="2022-10" db="EMBL/GenBank/DDBJ databases">
        <title>Vagococcus sp. isolated from poultry meat.</title>
        <authorList>
            <person name="Johansson P."/>
            <person name="Bjorkroth J."/>
        </authorList>
    </citation>
    <scope>NUCLEOTIDE SEQUENCE</scope>
    <source>
        <strain evidence="1">STAA11</strain>
    </source>
</reference>
<dbReference type="EMBL" id="CP110232">
    <property type="protein sequence ID" value="WEG74233.1"/>
    <property type="molecule type" value="Genomic_DNA"/>
</dbReference>
<dbReference type="AlphaFoldDB" id="A0AAF0I7C5"/>
<dbReference type="Proteomes" id="UP001179647">
    <property type="component" value="Chromosome"/>
</dbReference>
<name>A0AAF0I7C5_9ENTE</name>
<protein>
    <submittedName>
        <fullName evidence="1">Uncharacterized protein</fullName>
    </submittedName>
</protein>
<dbReference type="InterPro" id="IPR011050">
    <property type="entry name" value="Pectin_lyase_fold/virulence"/>
</dbReference>
<organism evidence="1 2">
    <name type="scientific">Vagococcus intermedius</name>
    <dbReference type="NCBI Taxonomy" id="2991418"/>
    <lineage>
        <taxon>Bacteria</taxon>
        <taxon>Bacillati</taxon>
        <taxon>Bacillota</taxon>
        <taxon>Bacilli</taxon>
        <taxon>Lactobacillales</taxon>
        <taxon>Enterococcaceae</taxon>
        <taxon>Vagococcus</taxon>
    </lineage>
</organism>
<proteinExistence type="predicted"/>
<dbReference type="KEGG" id="vie:OL234_04875"/>
<keyword evidence="2" id="KW-1185">Reference proteome</keyword>